<dbReference type="SUPFAM" id="SSF56731">
    <property type="entry name" value="DNA primase core"/>
    <property type="match status" value="1"/>
</dbReference>
<keyword evidence="4 12" id="KW-0548">Nucleotidyltransferase</keyword>
<dbReference type="Proteomes" id="UP000249354">
    <property type="component" value="Unassembled WGS sequence"/>
</dbReference>
<feature type="zinc finger region" description="CHC2-type" evidence="12 14">
    <location>
        <begin position="41"/>
        <end position="65"/>
    </location>
</feature>
<dbReference type="InterPro" id="IPR034151">
    <property type="entry name" value="TOPRIM_DnaG_bac"/>
</dbReference>
<evidence type="ECO:0000256" key="5">
    <source>
        <dbReference type="ARBA" id="ARBA00022705"/>
    </source>
</evidence>
<dbReference type="InterPro" id="IPR037068">
    <property type="entry name" value="DNA_primase_core_N_sf"/>
</dbReference>
<evidence type="ECO:0000256" key="4">
    <source>
        <dbReference type="ARBA" id="ARBA00022695"/>
    </source>
</evidence>
<dbReference type="Pfam" id="PF10410">
    <property type="entry name" value="DnaB_bind"/>
    <property type="match status" value="1"/>
</dbReference>
<evidence type="ECO:0000256" key="1">
    <source>
        <dbReference type="ARBA" id="ARBA00022478"/>
    </source>
</evidence>
<dbReference type="PANTHER" id="PTHR30313">
    <property type="entry name" value="DNA PRIMASE"/>
    <property type="match status" value="1"/>
</dbReference>
<gene>
    <name evidence="12" type="primary">dnaG</name>
    <name evidence="16" type="ORF">DCF25_08415</name>
</gene>
<evidence type="ECO:0000256" key="7">
    <source>
        <dbReference type="ARBA" id="ARBA00022771"/>
    </source>
</evidence>
<evidence type="ECO:0000256" key="11">
    <source>
        <dbReference type="ARBA" id="ARBA00023163"/>
    </source>
</evidence>
<dbReference type="AlphaFoldDB" id="A0A2W4UJW6"/>
<dbReference type="Pfam" id="PF01807">
    <property type="entry name" value="Zn_ribbon_DnaG"/>
    <property type="match status" value="1"/>
</dbReference>
<dbReference type="EC" id="2.7.7.101" evidence="12"/>
<keyword evidence="5 12" id="KW-0235">DNA replication</keyword>
<evidence type="ECO:0000256" key="13">
    <source>
        <dbReference type="PIRNR" id="PIRNR002811"/>
    </source>
</evidence>
<comment type="catalytic activity">
    <reaction evidence="12">
        <text>ssDNA + n NTP = ssDNA/pppN(pN)n-1 hybrid + (n-1) diphosphate.</text>
        <dbReference type="EC" id="2.7.7.101"/>
    </reaction>
</comment>
<evidence type="ECO:0000256" key="3">
    <source>
        <dbReference type="ARBA" id="ARBA00022679"/>
    </source>
</evidence>
<comment type="domain">
    <text evidence="12">Contains an N-terminal zinc-binding domain, a central core domain that contains the primase activity, and a C-terminal DnaB-binding domain.</text>
</comment>
<dbReference type="GO" id="GO:0003899">
    <property type="term" value="F:DNA-directed RNA polymerase activity"/>
    <property type="evidence" value="ECO:0007669"/>
    <property type="project" value="UniProtKB-UniRule"/>
</dbReference>
<proteinExistence type="inferred from homology"/>
<dbReference type="Gene3D" id="3.90.580.10">
    <property type="entry name" value="Zinc finger, CHC2-type domain"/>
    <property type="match status" value="1"/>
</dbReference>
<dbReference type="HAMAP" id="MF_00974">
    <property type="entry name" value="DNA_primase_DnaG"/>
    <property type="match status" value="1"/>
</dbReference>
<dbReference type="FunFam" id="3.90.980.10:FF:000001">
    <property type="entry name" value="DNA primase"/>
    <property type="match status" value="1"/>
</dbReference>
<evidence type="ECO:0000256" key="6">
    <source>
        <dbReference type="ARBA" id="ARBA00022723"/>
    </source>
</evidence>
<dbReference type="PANTHER" id="PTHR30313:SF2">
    <property type="entry name" value="DNA PRIMASE"/>
    <property type="match status" value="1"/>
</dbReference>
<comment type="subunit">
    <text evidence="12">Monomer. Interacts with DnaB.</text>
</comment>
<sequence>MGNPRLHPNTIEAVRDRADLVDIVSEQVVLKKQGKDFVGLCPFHDDKSPSFSVSPSKQFYYCFSCGAGGNVFKFMMELNQRSFADVVLDLAKRYQVPVETTEPAQQQELQRKLTLREQLYEIVAVATKFYEHALFQPDGKQALAYLRAERQLSDETIKQFQLGYAPEGWQTLYGYLVEQKSYPVTLVEQAGLIIPRKGGGGYYDRFRDRIIVPIHDAQNRLIGFGGRGLTADAKPKYLNSPETELFDKGKTLYGLDKAKGAIAKQDRAIIVEGYFDVIALHAAGITNAVASLGTALNAGQVKLLLRYTESKQVIFNFDADAAGVKAAERAIGEVADMAYRGDVQLRVLNIPDGKDPDDYLRSHPVEDYNELVKAAPLWLDWQITNLIAGQDLKQADQFQQTAQAVVGLLSNIANADTRTHYIRHCAEIFSQGDSRIVPLLAENLLAQVRRARRTPGGKQKPTANDVQILNRSFLEEAEAALLRIYIHSPKHRQEIVDGLDLRDLGFSFSHHRSLWRMVIELNQAEKETAPNNGKEPVQSLLETLRNFSSESTGPLSLVNHLLYLDDKTQLDVIREPLVIRAAIACLEKNMCEKRYRLLLKLWQSGDFSATPDKHAQYQKQIFAEKHRIAELEKERSVNFADLASVPWVQGL</sequence>
<dbReference type="InterPro" id="IPR006295">
    <property type="entry name" value="DNA_primase_DnaG"/>
</dbReference>
<dbReference type="SUPFAM" id="SSF57783">
    <property type="entry name" value="Zinc beta-ribbon"/>
    <property type="match status" value="1"/>
</dbReference>
<organism evidence="16 17">
    <name type="scientific">Leptolyngbya foveolarum</name>
    <dbReference type="NCBI Taxonomy" id="47253"/>
    <lineage>
        <taxon>Bacteria</taxon>
        <taxon>Bacillati</taxon>
        <taxon>Cyanobacteriota</taxon>
        <taxon>Cyanophyceae</taxon>
        <taxon>Leptolyngbyales</taxon>
        <taxon>Leptolyngbyaceae</taxon>
        <taxon>Leptolyngbya group</taxon>
        <taxon>Leptolyngbya</taxon>
    </lineage>
</organism>
<comment type="function">
    <text evidence="12 13">RNA polymerase that catalyzes the synthesis of short RNA molecules used as primers for DNA polymerase during DNA replication.</text>
</comment>
<dbReference type="NCBIfam" id="TIGR01391">
    <property type="entry name" value="dnaG"/>
    <property type="match status" value="1"/>
</dbReference>
<dbReference type="EMBL" id="QBMC01000043">
    <property type="protein sequence ID" value="PZO19510.1"/>
    <property type="molecule type" value="Genomic_DNA"/>
</dbReference>
<dbReference type="GO" id="GO:0000428">
    <property type="term" value="C:DNA-directed RNA polymerase complex"/>
    <property type="evidence" value="ECO:0007669"/>
    <property type="project" value="UniProtKB-KW"/>
</dbReference>
<evidence type="ECO:0000256" key="2">
    <source>
        <dbReference type="ARBA" id="ARBA00022515"/>
    </source>
</evidence>
<dbReference type="Gene3D" id="3.40.1360.10">
    <property type="match status" value="1"/>
</dbReference>
<keyword evidence="1 12" id="KW-0240">DNA-directed RNA polymerase</keyword>
<dbReference type="Pfam" id="PF13155">
    <property type="entry name" value="Toprim_2"/>
    <property type="match status" value="1"/>
</dbReference>
<evidence type="ECO:0000256" key="12">
    <source>
        <dbReference type="HAMAP-Rule" id="MF_00974"/>
    </source>
</evidence>
<dbReference type="GO" id="GO:0006269">
    <property type="term" value="P:DNA replication, synthesis of primer"/>
    <property type="evidence" value="ECO:0007669"/>
    <property type="project" value="UniProtKB-UniRule"/>
</dbReference>
<dbReference type="FunFam" id="3.40.1360.10:FF:000002">
    <property type="entry name" value="DNA primase"/>
    <property type="match status" value="1"/>
</dbReference>
<protein>
    <recommendedName>
        <fullName evidence="12 13">DNA primase</fullName>
        <ecNumber evidence="12">2.7.7.101</ecNumber>
    </recommendedName>
</protein>
<evidence type="ECO:0000313" key="16">
    <source>
        <dbReference type="EMBL" id="PZO19510.1"/>
    </source>
</evidence>
<accession>A0A2W4UJW6</accession>
<comment type="caution">
    <text evidence="16">The sequence shown here is derived from an EMBL/GenBank/DDBJ whole genome shotgun (WGS) entry which is preliminary data.</text>
</comment>
<dbReference type="GO" id="GO:1990077">
    <property type="term" value="C:primosome complex"/>
    <property type="evidence" value="ECO:0007669"/>
    <property type="project" value="UniProtKB-KW"/>
</dbReference>
<keyword evidence="8 12" id="KW-0862">Zinc</keyword>
<dbReference type="SMART" id="SM00493">
    <property type="entry name" value="TOPRIM"/>
    <property type="match status" value="1"/>
</dbReference>
<keyword evidence="7 12" id="KW-0863">Zinc-finger</keyword>
<dbReference type="InterPro" id="IPR036977">
    <property type="entry name" value="DNA_primase_Znf_CHC2"/>
</dbReference>
<evidence type="ECO:0000313" key="17">
    <source>
        <dbReference type="Proteomes" id="UP000249354"/>
    </source>
</evidence>
<dbReference type="Pfam" id="PF08275">
    <property type="entry name" value="DNAG_N"/>
    <property type="match status" value="1"/>
</dbReference>
<evidence type="ECO:0000256" key="10">
    <source>
        <dbReference type="ARBA" id="ARBA00023125"/>
    </source>
</evidence>
<dbReference type="PROSITE" id="PS50880">
    <property type="entry name" value="TOPRIM"/>
    <property type="match status" value="1"/>
</dbReference>
<keyword evidence="9" id="KW-0460">Magnesium</keyword>
<dbReference type="GO" id="GO:0003677">
    <property type="term" value="F:DNA binding"/>
    <property type="evidence" value="ECO:0007669"/>
    <property type="project" value="UniProtKB-KW"/>
</dbReference>
<reference evidence="16 17" key="2">
    <citation type="submission" date="2018-06" db="EMBL/GenBank/DDBJ databases">
        <title>Metagenomic assembly of (sub)arctic Cyanobacteria and their associated microbiome from non-axenic cultures.</title>
        <authorList>
            <person name="Baurain D."/>
        </authorList>
    </citation>
    <scope>NUCLEOTIDE SEQUENCE [LARGE SCALE GENOMIC DNA]</scope>
    <source>
        <strain evidence="16">ULC129bin1</strain>
    </source>
</reference>
<comment type="similarity">
    <text evidence="12 13">Belongs to the DnaG primase family.</text>
</comment>
<keyword evidence="11 12" id="KW-0804">Transcription</keyword>
<dbReference type="InterPro" id="IPR006171">
    <property type="entry name" value="TOPRIM_dom"/>
</dbReference>
<dbReference type="InterPro" id="IPR030846">
    <property type="entry name" value="DnaG_bac"/>
</dbReference>
<evidence type="ECO:0000259" key="15">
    <source>
        <dbReference type="PROSITE" id="PS50880"/>
    </source>
</evidence>
<reference evidence="17" key="1">
    <citation type="submission" date="2018-04" db="EMBL/GenBank/DDBJ databases">
        <authorList>
            <person name="Cornet L."/>
        </authorList>
    </citation>
    <scope>NUCLEOTIDE SEQUENCE [LARGE SCALE GENOMIC DNA]</scope>
</reference>
<dbReference type="PIRSF" id="PIRSF002811">
    <property type="entry name" value="DnaG"/>
    <property type="match status" value="1"/>
</dbReference>
<keyword evidence="2 12" id="KW-0639">Primosome</keyword>
<dbReference type="InterPro" id="IPR013264">
    <property type="entry name" value="DNAG_N"/>
</dbReference>
<dbReference type="InterPro" id="IPR019475">
    <property type="entry name" value="DNA_primase_DnaB-bd"/>
</dbReference>
<evidence type="ECO:0000256" key="14">
    <source>
        <dbReference type="PIRSR" id="PIRSR002811-1"/>
    </source>
</evidence>
<feature type="domain" description="Toprim" evidence="15">
    <location>
        <begin position="266"/>
        <end position="349"/>
    </location>
</feature>
<dbReference type="InterPro" id="IPR050219">
    <property type="entry name" value="DnaG_primase"/>
</dbReference>
<evidence type="ECO:0000256" key="9">
    <source>
        <dbReference type="ARBA" id="ARBA00022842"/>
    </source>
</evidence>
<dbReference type="FunFam" id="3.90.580.10:FF:000001">
    <property type="entry name" value="DNA primase"/>
    <property type="match status" value="1"/>
</dbReference>
<dbReference type="SMART" id="SM00400">
    <property type="entry name" value="ZnF_CHCC"/>
    <property type="match status" value="1"/>
</dbReference>
<keyword evidence="10 12" id="KW-0238">DNA-binding</keyword>
<keyword evidence="3 12" id="KW-0808">Transferase</keyword>
<dbReference type="CDD" id="cd03364">
    <property type="entry name" value="TOPRIM_DnaG_primases"/>
    <property type="match status" value="1"/>
</dbReference>
<dbReference type="InterPro" id="IPR002694">
    <property type="entry name" value="Znf_CHC2"/>
</dbReference>
<keyword evidence="6 12" id="KW-0479">Metal-binding</keyword>
<evidence type="ECO:0000256" key="8">
    <source>
        <dbReference type="ARBA" id="ARBA00022833"/>
    </source>
</evidence>
<dbReference type="GO" id="GO:0005737">
    <property type="term" value="C:cytoplasm"/>
    <property type="evidence" value="ECO:0007669"/>
    <property type="project" value="TreeGrafter"/>
</dbReference>
<comment type="cofactor">
    <cofactor evidence="12 13 14">
        <name>Zn(2+)</name>
        <dbReference type="ChEBI" id="CHEBI:29105"/>
    </cofactor>
    <text evidence="12 13 14">Binds 1 zinc ion per monomer.</text>
</comment>
<dbReference type="Gene3D" id="3.90.980.10">
    <property type="entry name" value="DNA primase, catalytic core, N-terminal domain"/>
    <property type="match status" value="1"/>
</dbReference>
<name>A0A2W4UJW6_9CYAN</name>
<dbReference type="GO" id="GO:0008270">
    <property type="term" value="F:zinc ion binding"/>
    <property type="evidence" value="ECO:0007669"/>
    <property type="project" value="UniProtKB-UniRule"/>
</dbReference>